<dbReference type="SUPFAM" id="SSF57756">
    <property type="entry name" value="Retrovirus zinc finger-like domains"/>
    <property type="match status" value="1"/>
</dbReference>
<accession>A0AAV6J6N5</accession>
<evidence type="ECO:0000259" key="2">
    <source>
        <dbReference type="SMART" id="SM00343"/>
    </source>
</evidence>
<keyword evidence="1" id="KW-0175">Coiled coil</keyword>
<dbReference type="AlphaFoldDB" id="A0AAV6J6N5"/>
<feature type="domain" description="CCHC-type" evidence="2">
    <location>
        <begin position="52"/>
        <end position="68"/>
    </location>
</feature>
<dbReference type="EMBL" id="JACTNZ010000008">
    <property type="protein sequence ID" value="KAG5535314.1"/>
    <property type="molecule type" value="Genomic_DNA"/>
</dbReference>
<proteinExistence type="predicted"/>
<evidence type="ECO:0000313" key="4">
    <source>
        <dbReference type="Proteomes" id="UP000823749"/>
    </source>
</evidence>
<protein>
    <recommendedName>
        <fullName evidence="2">CCHC-type domain-containing protein</fullName>
    </recommendedName>
</protein>
<dbReference type="InterPro" id="IPR001878">
    <property type="entry name" value="Znf_CCHC"/>
</dbReference>
<feature type="domain" description="CCHC-type" evidence="2">
    <location>
        <begin position="310"/>
        <end position="326"/>
    </location>
</feature>
<dbReference type="InterPro" id="IPR036875">
    <property type="entry name" value="Znf_CCHC_sf"/>
</dbReference>
<dbReference type="Proteomes" id="UP000823749">
    <property type="component" value="Chromosome 8"/>
</dbReference>
<comment type="caution">
    <text evidence="3">The sequence shown here is derived from an EMBL/GenBank/DDBJ whole genome shotgun (WGS) entry which is preliminary data.</text>
</comment>
<dbReference type="SMART" id="SM00343">
    <property type="entry name" value="ZnF_C2HC"/>
    <property type="match status" value="2"/>
</dbReference>
<evidence type="ECO:0000313" key="3">
    <source>
        <dbReference type="EMBL" id="KAG5535314.1"/>
    </source>
</evidence>
<gene>
    <name evidence="3" type="ORF">RHGRI_023174</name>
</gene>
<sequence>MNHPFSCTCILDNENIDIKNRSRSKKNNGIGKIYFSSGKEKRGGNGLPAGPKCFECHGYGHFSHECVNMIKKKTNFKANIIKDDDIELDNPKEEQIDNTNFVAFGVSLQSNFSEHESSDDSDDEEGDEFEDVQELREKYEMLYKESVKIVETNLELAKKYKESNVELEIAKKQVEEFQRLLSDVTSERDKLRKEVGSLQEKNGLLIESDTICEGKVKELNIELTSANNVFERLNTGSKKLNNILDVQRATSDRSGLGFHGASSSKQIGGKLNEAKAKEVMPKFCPINIAMNIVKKPLDSKKATPPKFIPTCHYCQVKGHIRPNCFKLHGYPTAKHSYAINNRGSCDHFAPRWNNVQMPRPVGYNDDHTINMNPRHISIVQSESSQVKTRPIWVRRCDLHCLATNMVSKARKIYMWNLNGGYSRHMSSDTFGRVCLID</sequence>
<dbReference type="GO" id="GO:0008270">
    <property type="term" value="F:zinc ion binding"/>
    <property type="evidence" value="ECO:0007669"/>
    <property type="project" value="InterPro"/>
</dbReference>
<keyword evidence="4" id="KW-1185">Reference proteome</keyword>
<reference evidence="3" key="1">
    <citation type="submission" date="2020-08" db="EMBL/GenBank/DDBJ databases">
        <title>Plant Genome Project.</title>
        <authorList>
            <person name="Zhang R.-G."/>
        </authorList>
    </citation>
    <scope>NUCLEOTIDE SEQUENCE</scope>
    <source>
        <strain evidence="3">WSP0</strain>
        <tissue evidence="3">Leaf</tissue>
    </source>
</reference>
<feature type="coiled-coil region" evidence="1">
    <location>
        <begin position="153"/>
        <end position="201"/>
    </location>
</feature>
<evidence type="ECO:0000256" key="1">
    <source>
        <dbReference type="SAM" id="Coils"/>
    </source>
</evidence>
<organism evidence="3 4">
    <name type="scientific">Rhododendron griersonianum</name>
    <dbReference type="NCBI Taxonomy" id="479676"/>
    <lineage>
        <taxon>Eukaryota</taxon>
        <taxon>Viridiplantae</taxon>
        <taxon>Streptophyta</taxon>
        <taxon>Embryophyta</taxon>
        <taxon>Tracheophyta</taxon>
        <taxon>Spermatophyta</taxon>
        <taxon>Magnoliopsida</taxon>
        <taxon>eudicotyledons</taxon>
        <taxon>Gunneridae</taxon>
        <taxon>Pentapetalae</taxon>
        <taxon>asterids</taxon>
        <taxon>Ericales</taxon>
        <taxon>Ericaceae</taxon>
        <taxon>Ericoideae</taxon>
        <taxon>Rhodoreae</taxon>
        <taxon>Rhododendron</taxon>
    </lineage>
</organism>
<name>A0AAV6J6N5_9ERIC</name>
<dbReference type="GO" id="GO:0003676">
    <property type="term" value="F:nucleic acid binding"/>
    <property type="evidence" value="ECO:0007669"/>
    <property type="project" value="InterPro"/>
</dbReference>